<dbReference type="RefSeq" id="WP_206937217.1">
    <property type="nucleotide sequence ID" value="NZ_JAFLNF010000001.1"/>
</dbReference>
<evidence type="ECO:0000313" key="2">
    <source>
        <dbReference type="EMBL" id="MBO0343663.1"/>
    </source>
</evidence>
<dbReference type="CDD" id="cd04301">
    <property type="entry name" value="NAT_SF"/>
    <property type="match status" value="1"/>
</dbReference>
<sequence length="158" mass="17576">MSVETTELVLVGRWSAFDRMSGKEVHDMLRLRQDIFVVEQGCAFPDIDGKDPEALHFRLFDEVADTLVGALRVFLPEAGSRVARIGRVVMRAEYRGGGRGRMLMEAGLAKVRELVPSAEIELSAQSHLHAFYAGLGFKSCSQEYLEDGIPHVDMVLQP</sequence>
<dbReference type="InterPro" id="IPR000182">
    <property type="entry name" value="GNAT_dom"/>
</dbReference>
<dbReference type="Gene3D" id="3.40.630.30">
    <property type="match status" value="1"/>
</dbReference>
<dbReference type="GO" id="GO:0016747">
    <property type="term" value="F:acyltransferase activity, transferring groups other than amino-acyl groups"/>
    <property type="evidence" value="ECO:0007669"/>
    <property type="project" value="InterPro"/>
</dbReference>
<name>A0A939EJK3_9HYPH</name>
<proteinExistence type="predicted"/>
<dbReference type="SUPFAM" id="SSF55729">
    <property type="entry name" value="Acyl-CoA N-acyltransferases (Nat)"/>
    <property type="match status" value="1"/>
</dbReference>
<organism evidence="2 3">
    <name type="scientific">Roseibium limicola</name>
    <dbReference type="NCBI Taxonomy" id="2816037"/>
    <lineage>
        <taxon>Bacteria</taxon>
        <taxon>Pseudomonadati</taxon>
        <taxon>Pseudomonadota</taxon>
        <taxon>Alphaproteobacteria</taxon>
        <taxon>Hyphomicrobiales</taxon>
        <taxon>Stappiaceae</taxon>
        <taxon>Roseibium</taxon>
    </lineage>
</organism>
<reference evidence="2" key="1">
    <citation type="submission" date="2021-03" db="EMBL/GenBank/DDBJ databases">
        <title>Roseibium sp. CAU 1637 isolated from Incheon.</title>
        <authorList>
            <person name="Kim W."/>
        </authorList>
    </citation>
    <scope>NUCLEOTIDE SEQUENCE</scope>
    <source>
        <strain evidence="2">CAU 1637</strain>
    </source>
</reference>
<dbReference type="PROSITE" id="PS51186">
    <property type="entry name" value="GNAT"/>
    <property type="match status" value="1"/>
</dbReference>
<evidence type="ECO:0000313" key="3">
    <source>
        <dbReference type="Proteomes" id="UP000664779"/>
    </source>
</evidence>
<accession>A0A939EJK3</accession>
<feature type="domain" description="N-acetyltransferase" evidence="1">
    <location>
        <begin position="15"/>
        <end position="158"/>
    </location>
</feature>
<dbReference type="InterPro" id="IPR016181">
    <property type="entry name" value="Acyl_CoA_acyltransferase"/>
</dbReference>
<gene>
    <name evidence="2" type="ORF">J0X15_00385</name>
</gene>
<keyword evidence="3" id="KW-1185">Reference proteome</keyword>
<evidence type="ECO:0000259" key="1">
    <source>
        <dbReference type="PROSITE" id="PS51186"/>
    </source>
</evidence>
<dbReference type="EMBL" id="JAFLNF010000001">
    <property type="protein sequence ID" value="MBO0343663.1"/>
    <property type="molecule type" value="Genomic_DNA"/>
</dbReference>
<dbReference type="Proteomes" id="UP000664779">
    <property type="component" value="Unassembled WGS sequence"/>
</dbReference>
<comment type="caution">
    <text evidence="2">The sequence shown here is derived from an EMBL/GenBank/DDBJ whole genome shotgun (WGS) entry which is preliminary data.</text>
</comment>
<protein>
    <submittedName>
        <fullName evidence="2">GNAT family N-acetyltransferase</fullName>
    </submittedName>
</protein>
<dbReference type="Pfam" id="PF13673">
    <property type="entry name" value="Acetyltransf_10"/>
    <property type="match status" value="1"/>
</dbReference>
<dbReference type="AlphaFoldDB" id="A0A939EJK3"/>